<evidence type="ECO:0000259" key="4">
    <source>
        <dbReference type="SMART" id="SM00822"/>
    </source>
</evidence>
<dbReference type="CDD" id="cd05233">
    <property type="entry name" value="SDR_c"/>
    <property type="match status" value="1"/>
</dbReference>
<evidence type="ECO:0000256" key="2">
    <source>
        <dbReference type="ARBA" id="ARBA00023002"/>
    </source>
</evidence>
<comment type="similarity">
    <text evidence="1 3">Belongs to the short-chain dehydrogenases/reductases (SDR) family.</text>
</comment>
<protein>
    <submittedName>
        <fullName evidence="5">SDR family NAD(P)-dependent oxidoreductase</fullName>
    </submittedName>
</protein>
<name>A0A4Y9EP22_9SPHN</name>
<accession>A0A4Y9EP22</accession>
<dbReference type="InterPro" id="IPR002347">
    <property type="entry name" value="SDR_fam"/>
</dbReference>
<evidence type="ECO:0000313" key="6">
    <source>
        <dbReference type="Proteomes" id="UP000297737"/>
    </source>
</evidence>
<dbReference type="OrthoDB" id="7191281at2"/>
<dbReference type="Proteomes" id="UP000297737">
    <property type="component" value="Unassembled WGS sequence"/>
</dbReference>
<feature type="domain" description="Ketoreductase" evidence="4">
    <location>
        <begin position="7"/>
        <end position="184"/>
    </location>
</feature>
<dbReference type="SUPFAM" id="SSF51735">
    <property type="entry name" value="NAD(P)-binding Rossmann-fold domains"/>
    <property type="match status" value="1"/>
</dbReference>
<dbReference type="PRINTS" id="PR00081">
    <property type="entry name" value="GDHRDH"/>
</dbReference>
<dbReference type="RefSeq" id="WP_135246113.1">
    <property type="nucleotide sequence ID" value="NZ_SIHO01000002.1"/>
</dbReference>
<evidence type="ECO:0000256" key="1">
    <source>
        <dbReference type="ARBA" id="ARBA00006484"/>
    </source>
</evidence>
<dbReference type="InterPro" id="IPR057326">
    <property type="entry name" value="KR_dom"/>
</dbReference>
<sequence>MKDFKGSVAVITGGASGLGLALAKAAQARGCKLVIADIREDALAAAAKALGANGEVLAVKTDVSQADEVEALAAAAVAKFGKVNLLFNNAGIFASSLSWETSADEYDWVIGVNQRSVASGIRSFVPRMIAQGDPCHVVTISSGAGLTVNPGFATYSMTKHAVLALTEALWLDLRAQKVPNIGVTIAMPGMTQSGIMSPEKTTPSALKGEVGERLGNPVLKALETLMQAGVAGGLSAEALADQVFAAIAADDLYVLPAFDDEGSRTFATAVATGRASGTNAYPPFVDAFLETLSTL</sequence>
<dbReference type="GO" id="GO:0016616">
    <property type="term" value="F:oxidoreductase activity, acting on the CH-OH group of donors, NAD or NADP as acceptor"/>
    <property type="evidence" value="ECO:0007669"/>
    <property type="project" value="TreeGrafter"/>
</dbReference>
<gene>
    <name evidence="5" type="ORF">EUV02_10175</name>
</gene>
<keyword evidence="6" id="KW-1185">Reference proteome</keyword>
<dbReference type="AlphaFoldDB" id="A0A4Y9EP22"/>
<dbReference type="PRINTS" id="PR00080">
    <property type="entry name" value="SDRFAMILY"/>
</dbReference>
<dbReference type="SMART" id="SM00822">
    <property type="entry name" value="PKS_KR"/>
    <property type="match status" value="1"/>
</dbReference>
<dbReference type="Gene3D" id="3.40.50.720">
    <property type="entry name" value="NAD(P)-binding Rossmann-like Domain"/>
    <property type="match status" value="1"/>
</dbReference>
<dbReference type="InterPro" id="IPR036291">
    <property type="entry name" value="NAD(P)-bd_dom_sf"/>
</dbReference>
<keyword evidence="2" id="KW-0560">Oxidoreductase</keyword>
<comment type="caution">
    <text evidence="5">The sequence shown here is derived from an EMBL/GenBank/DDBJ whole genome shotgun (WGS) entry which is preliminary data.</text>
</comment>
<organism evidence="5 6">
    <name type="scientific">Glacieibacterium arshaanense</name>
    <dbReference type="NCBI Taxonomy" id="2511025"/>
    <lineage>
        <taxon>Bacteria</taxon>
        <taxon>Pseudomonadati</taxon>
        <taxon>Pseudomonadota</taxon>
        <taxon>Alphaproteobacteria</taxon>
        <taxon>Sphingomonadales</taxon>
        <taxon>Sphingosinicellaceae</taxon>
        <taxon>Glacieibacterium</taxon>
    </lineage>
</organism>
<evidence type="ECO:0000313" key="5">
    <source>
        <dbReference type="EMBL" id="TFU03521.1"/>
    </source>
</evidence>
<evidence type="ECO:0000256" key="3">
    <source>
        <dbReference type="RuleBase" id="RU000363"/>
    </source>
</evidence>
<reference evidence="5 6" key="1">
    <citation type="submission" date="2019-02" db="EMBL/GenBank/DDBJ databases">
        <title>Polymorphobacter sp. isolated from the lake at the Tibet of China.</title>
        <authorList>
            <person name="Li A."/>
        </authorList>
    </citation>
    <scope>NUCLEOTIDE SEQUENCE [LARGE SCALE GENOMIC DNA]</scope>
    <source>
        <strain evidence="5 6">DJ1R-1</strain>
    </source>
</reference>
<dbReference type="EMBL" id="SIHO01000002">
    <property type="protein sequence ID" value="TFU03521.1"/>
    <property type="molecule type" value="Genomic_DNA"/>
</dbReference>
<proteinExistence type="inferred from homology"/>
<dbReference type="PANTHER" id="PTHR24322:SF736">
    <property type="entry name" value="RETINOL DEHYDROGENASE 10"/>
    <property type="match status" value="1"/>
</dbReference>
<dbReference type="PANTHER" id="PTHR24322">
    <property type="entry name" value="PKSB"/>
    <property type="match status" value="1"/>
</dbReference>
<dbReference type="Pfam" id="PF00106">
    <property type="entry name" value="adh_short"/>
    <property type="match status" value="1"/>
</dbReference>